<dbReference type="Gene3D" id="1.10.10.60">
    <property type="entry name" value="Homeodomain-like"/>
    <property type="match status" value="1"/>
</dbReference>
<dbReference type="AlphaFoldDB" id="A0A0L0MEJ9"/>
<proteinExistence type="predicted"/>
<dbReference type="RefSeq" id="WP_157056052.1">
    <property type="nucleotide sequence ID" value="NZ_LFJJ01000064.1"/>
</dbReference>
<evidence type="ECO:0000313" key="2">
    <source>
        <dbReference type="Proteomes" id="UP000036959"/>
    </source>
</evidence>
<sequence length="422" mass="48430">MGLAQAQLRLDLRSPADHYDLLHVEQRKTVVAFTPQQSRQWHTLNAEVARDRLAAWVDQPDVYVTPNEFYQWRRIANTAAFNALYVDIDAHSGQDIAALVETALDGLVRAKIPEPNTIVYTGRGAHFYWLIKRTPSMALPRWQACQRELVRVTGADRMSADATRVLRVIGSINGRNGQKVRAELLTPARYEFDWLAEQILPFTRAEVRDIRAVRANAKKPRPNTGQGTIYDVWYLRYQDLHKIVDYHWFGGVAEGNRDRILFHMANALSWFTVSEALESEIVALARQITPTLTEQEARGYCSSIIRRARDTQRHGREERYAYKRSTLYERLADLIPDELAVQLRAIIPESLHVERRRESWRKADEKRRRTAGSVGRDEYLAQADDKRQRAMQLRQEGKSVRAIAAELGISVGAVSGYLKPRS</sequence>
<organism evidence="1 2">
    <name type="scientific">Candidatus Burkholderia verschuerenii</name>
    <dbReference type="NCBI Taxonomy" id="242163"/>
    <lineage>
        <taxon>Bacteria</taxon>
        <taxon>Pseudomonadati</taxon>
        <taxon>Pseudomonadota</taxon>
        <taxon>Betaproteobacteria</taxon>
        <taxon>Burkholderiales</taxon>
        <taxon>Burkholderiaceae</taxon>
        <taxon>Burkholderia</taxon>
    </lineage>
</organism>
<reference evidence="2" key="1">
    <citation type="submission" date="2015-06" db="EMBL/GenBank/DDBJ databases">
        <title>Comparative genomics of Burkholderia leaf nodule symbionts.</title>
        <authorList>
            <person name="Carlier A."/>
            <person name="Eberl L."/>
            <person name="Pinto-Carbo M."/>
        </authorList>
    </citation>
    <scope>NUCLEOTIDE SEQUENCE [LARGE SCALE GENOMIC DNA]</scope>
    <source>
        <strain evidence="2">UZHbot4</strain>
    </source>
</reference>
<keyword evidence="2" id="KW-1185">Reference proteome</keyword>
<comment type="caution">
    <text evidence="1">The sequence shown here is derived from an EMBL/GenBank/DDBJ whole genome shotgun (WGS) entry which is preliminary data.</text>
</comment>
<accession>A0A0L0MEJ9</accession>
<dbReference type="PATRIC" id="fig|242163.4.peg.6099"/>
<gene>
    <name evidence="1" type="ORF">BVER_03847c</name>
</gene>
<dbReference type="OrthoDB" id="6006744at2"/>
<protein>
    <submittedName>
        <fullName evidence="1">Replication protein</fullName>
    </submittedName>
</protein>
<name>A0A0L0MEJ9_9BURK</name>
<dbReference type="Proteomes" id="UP000036959">
    <property type="component" value="Unassembled WGS sequence"/>
</dbReference>
<evidence type="ECO:0000313" key="1">
    <source>
        <dbReference type="EMBL" id="KND60404.1"/>
    </source>
</evidence>
<dbReference type="EMBL" id="LFJJ01000064">
    <property type="protein sequence ID" value="KND60404.1"/>
    <property type="molecule type" value="Genomic_DNA"/>
</dbReference>